<evidence type="ECO:0000256" key="2">
    <source>
        <dbReference type="ARBA" id="ARBA00004496"/>
    </source>
</evidence>
<dbReference type="GO" id="GO:0005930">
    <property type="term" value="C:axoneme"/>
    <property type="evidence" value="ECO:0007669"/>
    <property type="project" value="TreeGrafter"/>
</dbReference>
<dbReference type="Proteomes" id="UP001177023">
    <property type="component" value="Unassembled WGS sequence"/>
</dbReference>
<feature type="non-terminal residue" evidence="12">
    <location>
        <position position="1"/>
    </location>
</feature>
<protein>
    <recommendedName>
        <fullName evidence="4">Cilia- and flagella-associated protein 36</fullName>
    </recommendedName>
    <alternativeName>
        <fullName evidence="9">Coiled-coil domain-containing protein 104</fullName>
    </alternativeName>
</protein>
<evidence type="ECO:0000259" key="11">
    <source>
        <dbReference type="Pfam" id="PF11527"/>
    </source>
</evidence>
<dbReference type="Gene3D" id="1.20.1520.10">
    <property type="entry name" value="ADP-ribosylation factor-like 2-binding protein, domain"/>
    <property type="match status" value="1"/>
</dbReference>
<keyword evidence="5" id="KW-0963">Cytoplasm</keyword>
<comment type="subcellular location">
    <subcellularLocation>
        <location evidence="1">Cell projection</location>
        <location evidence="1">Cilium</location>
    </subcellularLocation>
    <subcellularLocation>
        <location evidence="2">Cytoplasm</location>
    </subcellularLocation>
</comment>
<dbReference type="EMBL" id="CATQJA010002707">
    <property type="protein sequence ID" value="CAJ0586049.1"/>
    <property type="molecule type" value="Genomic_DNA"/>
</dbReference>
<dbReference type="InterPro" id="IPR023379">
    <property type="entry name" value="BART_dom"/>
</dbReference>
<evidence type="ECO:0000256" key="1">
    <source>
        <dbReference type="ARBA" id="ARBA00004138"/>
    </source>
</evidence>
<proteinExistence type="inferred from homology"/>
<evidence type="ECO:0000256" key="4">
    <source>
        <dbReference type="ARBA" id="ARBA00021815"/>
    </source>
</evidence>
<dbReference type="AlphaFoldDB" id="A0AA36DH23"/>
<name>A0AA36DH23_9BILA</name>
<organism evidence="12 13">
    <name type="scientific">Mesorhabditis spiculigera</name>
    <dbReference type="NCBI Taxonomy" id="96644"/>
    <lineage>
        <taxon>Eukaryota</taxon>
        <taxon>Metazoa</taxon>
        <taxon>Ecdysozoa</taxon>
        <taxon>Nematoda</taxon>
        <taxon>Chromadorea</taxon>
        <taxon>Rhabditida</taxon>
        <taxon>Rhabditina</taxon>
        <taxon>Rhabditomorpha</taxon>
        <taxon>Rhabditoidea</taxon>
        <taxon>Rhabditidae</taxon>
        <taxon>Mesorhabditinae</taxon>
        <taxon>Mesorhabditis</taxon>
    </lineage>
</organism>
<evidence type="ECO:0000256" key="6">
    <source>
        <dbReference type="ARBA" id="ARBA00023054"/>
    </source>
</evidence>
<feature type="region of interest" description="Disordered" evidence="10">
    <location>
        <begin position="202"/>
        <end position="276"/>
    </location>
</feature>
<comment type="caution">
    <text evidence="12">The sequence shown here is derived from an EMBL/GenBank/DDBJ whole genome shotgun (WGS) entry which is preliminary data.</text>
</comment>
<dbReference type="GO" id="GO:0097546">
    <property type="term" value="C:ciliary base"/>
    <property type="evidence" value="ECO:0007669"/>
    <property type="project" value="TreeGrafter"/>
</dbReference>
<evidence type="ECO:0000256" key="3">
    <source>
        <dbReference type="ARBA" id="ARBA00007460"/>
    </source>
</evidence>
<evidence type="ECO:0000256" key="5">
    <source>
        <dbReference type="ARBA" id="ARBA00022490"/>
    </source>
</evidence>
<evidence type="ECO:0000256" key="8">
    <source>
        <dbReference type="ARBA" id="ARBA00023273"/>
    </source>
</evidence>
<dbReference type="Pfam" id="PF11527">
    <property type="entry name" value="ARL2_Bind_BART"/>
    <property type="match status" value="1"/>
</dbReference>
<evidence type="ECO:0000256" key="9">
    <source>
        <dbReference type="ARBA" id="ARBA00031593"/>
    </source>
</evidence>
<dbReference type="PANTHER" id="PTHR21532:SF0">
    <property type="entry name" value="CILIA- AND FLAGELLA-ASSOCIATED PROTEIN 36"/>
    <property type="match status" value="1"/>
</dbReference>
<dbReference type="InterPro" id="IPR042541">
    <property type="entry name" value="BART_sf"/>
</dbReference>
<evidence type="ECO:0000256" key="7">
    <source>
        <dbReference type="ARBA" id="ARBA00023069"/>
    </source>
</evidence>
<accession>A0AA36DH23</accession>
<keyword evidence="6" id="KW-0175">Coiled coil</keyword>
<evidence type="ECO:0000256" key="10">
    <source>
        <dbReference type="SAM" id="MobiDB-lite"/>
    </source>
</evidence>
<evidence type="ECO:0000313" key="12">
    <source>
        <dbReference type="EMBL" id="CAJ0586049.1"/>
    </source>
</evidence>
<dbReference type="PANTHER" id="PTHR21532">
    <property type="entry name" value="PHOSPHODIESTERASE HL"/>
    <property type="match status" value="1"/>
</dbReference>
<reference evidence="12" key="1">
    <citation type="submission" date="2023-06" db="EMBL/GenBank/DDBJ databases">
        <authorList>
            <person name="Delattre M."/>
        </authorList>
    </citation>
    <scope>NUCLEOTIDE SEQUENCE</scope>
    <source>
        <strain evidence="12">AF72</strain>
    </source>
</reference>
<sequence>MLRRLSVRSQTPNQIFKRFIDFIHSSVWDIPISTFIEHKSLLFDVDHGDPAQHEAVHQEYAALVDVLIGCFCEDIGITGSQFAEALTAVEKETLNARTRAALEPVMAAQDLEIFIPMMRKKNVELQLQALQLIEFMCGLLPCVGSMEELEEIRKSHHLSREEMDHILLNAVLRRSKEEFDEEKQHQLQLDLEAIRRFSEAERNRLDEASTSQAKKPPKPEPAAQPEKKKITVGPVREPIVGKGAPPISEKLKDERGSMENAEEEEEAKGRTPADINADEEVVKARKVLAEKLKQEFAQK</sequence>
<feature type="domain" description="BART" evidence="11">
    <location>
        <begin position="13"/>
        <end position="126"/>
    </location>
</feature>
<gene>
    <name evidence="12" type="ORF">MSPICULIGERA_LOCUS24057</name>
</gene>
<evidence type="ECO:0000313" key="13">
    <source>
        <dbReference type="Proteomes" id="UP001177023"/>
    </source>
</evidence>
<keyword evidence="13" id="KW-1185">Reference proteome</keyword>
<keyword evidence="7" id="KW-0969">Cilium</keyword>
<dbReference type="InterPro" id="IPR038888">
    <property type="entry name" value="CFAP36"/>
</dbReference>
<keyword evidence="8" id="KW-0966">Cell projection</keyword>
<comment type="similarity">
    <text evidence="3">Belongs to the CFAP36 family.</text>
</comment>